<keyword evidence="3" id="KW-1185">Reference proteome</keyword>
<name>A0ABN9RGZ8_9DINO</name>
<protein>
    <submittedName>
        <fullName evidence="2">Uncharacterized protein</fullName>
    </submittedName>
</protein>
<feature type="compositionally biased region" description="Basic residues" evidence="1">
    <location>
        <begin position="70"/>
        <end position="92"/>
    </location>
</feature>
<reference evidence="2" key="1">
    <citation type="submission" date="2023-10" db="EMBL/GenBank/DDBJ databases">
        <authorList>
            <person name="Chen Y."/>
            <person name="Shah S."/>
            <person name="Dougan E. K."/>
            <person name="Thang M."/>
            <person name="Chan C."/>
        </authorList>
    </citation>
    <scope>NUCLEOTIDE SEQUENCE [LARGE SCALE GENOMIC DNA]</scope>
</reference>
<evidence type="ECO:0000313" key="2">
    <source>
        <dbReference type="EMBL" id="CAK0818053.1"/>
    </source>
</evidence>
<organism evidence="2 3">
    <name type="scientific">Prorocentrum cordatum</name>
    <dbReference type="NCBI Taxonomy" id="2364126"/>
    <lineage>
        <taxon>Eukaryota</taxon>
        <taxon>Sar</taxon>
        <taxon>Alveolata</taxon>
        <taxon>Dinophyceae</taxon>
        <taxon>Prorocentrales</taxon>
        <taxon>Prorocentraceae</taxon>
        <taxon>Prorocentrum</taxon>
    </lineage>
</organism>
<comment type="caution">
    <text evidence="2">The sequence shown here is derived from an EMBL/GenBank/DDBJ whole genome shotgun (WGS) entry which is preliminary data.</text>
</comment>
<proteinExistence type="predicted"/>
<feature type="non-terminal residue" evidence="2">
    <location>
        <position position="1"/>
    </location>
</feature>
<feature type="non-terminal residue" evidence="2">
    <location>
        <position position="92"/>
    </location>
</feature>
<dbReference type="Proteomes" id="UP001189429">
    <property type="component" value="Unassembled WGS sequence"/>
</dbReference>
<gene>
    <name evidence="2" type="ORF">PCOR1329_LOCUS20434</name>
</gene>
<feature type="region of interest" description="Disordered" evidence="1">
    <location>
        <begin position="49"/>
        <end position="92"/>
    </location>
</feature>
<evidence type="ECO:0000313" key="3">
    <source>
        <dbReference type="Proteomes" id="UP001189429"/>
    </source>
</evidence>
<dbReference type="EMBL" id="CAUYUJ010006635">
    <property type="protein sequence ID" value="CAK0818053.1"/>
    <property type="molecule type" value="Genomic_DNA"/>
</dbReference>
<accession>A0ABN9RGZ8</accession>
<evidence type="ECO:0000256" key="1">
    <source>
        <dbReference type="SAM" id="MobiDB-lite"/>
    </source>
</evidence>
<sequence length="92" mass="10590">RNMEDAWGQRPVQRAEGQHVVHCDDGRLPEGVRQGGQALQVRGHLHHHAEERLPVAHGPRATQGHEDRRRRLRPGGPRHHGRHRHGLRLHDL</sequence>